<reference evidence="3" key="2">
    <citation type="submission" date="2023-07" db="EMBL/GenBank/DDBJ databases">
        <authorList>
            <person name="Jung D.-H."/>
        </authorList>
    </citation>
    <scope>NUCLEOTIDE SEQUENCE [LARGE SCALE GENOMIC DNA]</scope>
    <source>
        <strain evidence="3">JA-25</strain>
    </source>
</reference>
<keyword evidence="3" id="KW-1185">Reference proteome</keyword>
<accession>A0ABX0QAZ1</accession>
<evidence type="ECO:0000313" key="3">
    <source>
        <dbReference type="Proteomes" id="UP000606008"/>
    </source>
</evidence>
<dbReference type="EMBL" id="WAEL01000001">
    <property type="protein sequence ID" value="NID09461.1"/>
    <property type="molecule type" value="Genomic_DNA"/>
</dbReference>
<reference evidence="3" key="1">
    <citation type="submission" date="2019-09" db="EMBL/GenBank/DDBJ databases">
        <authorList>
            <person name="Jung D.-H."/>
        </authorList>
    </citation>
    <scope>NUCLEOTIDE SEQUENCE [LARGE SCALE GENOMIC DNA]</scope>
    <source>
        <strain evidence="3">JA-25</strain>
    </source>
</reference>
<gene>
    <name evidence="2" type="ORF">F7231_04700</name>
</gene>
<dbReference type="RefSeq" id="WP_166691073.1">
    <property type="nucleotide sequence ID" value="NZ_WAEL01000001.1"/>
</dbReference>
<organism evidence="2 3">
    <name type="scientific">Fibrivirga algicola</name>
    <dbReference type="NCBI Taxonomy" id="2950420"/>
    <lineage>
        <taxon>Bacteria</taxon>
        <taxon>Pseudomonadati</taxon>
        <taxon>Bacteroidota</taxon>
        <taxon>Cytophagia</taxon>
        <taxon>Cytophagales</taxon>
        <taxon>Spirosomataceae</taxon>
        <taxon>Fibrivirga</taxon>
    </lineage>
</organism>
<sequence length="76" mass="8841">MNTLNAKTTWTNAELVPLKIAIGSFYLFVGTYFHAYLEDYYRLMLLVFGITVVWSVLMWVSKMRRENDTKKAAEAV</sequence>
<proteinExistence type="predicted"/>
<keyword evidence="1" id="KW-1133">Transmembrane helix</keyword>
<evidence type="ECO:0000313" key="2">
    <source>
        <dbReference type="EMBL" id="NID09461.1"/>
    </source>
</evidence>
<comment type="caution">
    <text evidence="2">The sequence shown here is derived from an EMBL/GenBank/DDBJ whole genome shotgun (WGS) entry which is preliminary data.</text>
</comment>
<name>A0ABX0QAZ1_9BACT</name>
<protein>
    <submittedName>
        <fullName evidence="2">Uncharacterized protein</fullName>
    </submittedName>
</protein>
<feature type="transmembrane region" description="Helical" evidence="1">
    <location>
        <begin position="43"/>
        <end position="61"/>
    </location>
</feature>
<dbReference type="Proteomes" id="UP000606008">
    <property type="component" value="Unassembled WGS sequence"/>
</dbReference>
<feature type="transmembrane region" description="Helical" evidence="1">
    <location>
        <begin position="20"/>
        <end position="37"/>
    </location>
</feature>
<evidence type="ECO:0000256" key="1">
    <source>
        <dbReference type="SAM" id="Phobius"/>
    </source>
</evidence>
<keyword evidence="1" id="KW-0472">Membrane</keyword>
<keyword evidence="1" id="KW-0812">Transmembrane</keyword>